<dbReference type="WBParaSite" id="EVEC_0000918501-mRNA-1">
    <property type="protein sequence ID" value="EVEC_0000918501-mRNA-1"/>
    <property type="gene ID" value="EVEC_0000918501"/>
</dbReference>
<dbReference type="EMBL" id="UXUI01009522">
    <property type="protein sequence ID" value="VDD93875.1"/>
    <property type="molecule type" value="Genomic_DNA"/>
</dbReference>
<proteinExistence type="predicted"/>
<accession>A0A0N4VER5</accession>
<dbReference type="STRING" id="51028.A0A0N4VER5"/>
<dbReference type="PANTHER" id="PTHR21679">
    <property type="entry name" value="DOMAIN OF UNKNOWN FUNCTION DB DOMAIN-CONTAINING PROTEIN-RELATED"/>
    <property type="match status" value="1"/>
</dbReference>
<dbReference type="OrthoDB" id="5829006at2759"/>
<reference evidence="5" key="1">
    <citation type="submission" date="2017-02" db="UniProtKB">
        <authorList>
            <consortium name="WormBaseParasite"/>
        </authorList>
    </citation>
    <scope>IDENTIFICATION</scope>
</reference>
<feature type="signal peptide" evidence="1">
    <location>
        <begin position="1"/>
        <end position="25"/>
    </location>
</feature>
<name>A0A0N4VER5_ENTVE</name>
<dbReference type="Proteomes" id="UP000274131">
    <property type="component" value="Unassembled WGS sequence"/>
</dbReference>
<feature type="chain" id="PRO_5043122866" evidence="1">
    <location>
        <begin position="26"/>
        <end position="210"/>
    </location>
</feature>
<feature type="domain" description="Domain of unknown function DB" evidence="2">
    <location>
        <begin position="98"/>
        <end position="203"/>
    </location>
</feature>
<protein>
    <submittedName>
        <fullName evidence="5">DB domain-containing protein</fullName>
    </submittedName>
</protein>
<dbReference type="Pfam" id="PF01682">
    <property type="entry name" value="DB"/>
    <property type="match status" value="1"/>
</dbReference>
<organism evidence="5">
    <name type="scientific">Enterobius vermicularis</name>
    <name type="common">Human pinworm</name>
    <dbReference type="NCBI Taxonomy" id="51028"/>
    <lineage>
        <taxon>Eukaryota</taxon>
        <taxon>Metazoa</taxon>
        <taxon>Ecdysozoa</taxon>
        <taxon>Nematoda</taxon>
        <taxon>Chromadorea</taxon>
        <taxon>Rhabditida</taxon>
        <taxon>Spirurina</taxon>
        <taxon>Oxyuridomorpha</taxon>
        <taxon>Oxyuroidea</taxon>
        <taxon>Oxyuridae</taxon>
        <taxon>Enterobius</taxon>
    </lineage>
</organism>
<dbReference type="PANTHER" id="PTHR21679:SF1">
    <property type="entry name" value="DOMAIN OF UNKNOWN FUNCTION DB DOMAIN-CONTAINING PROTEIN"/>
    <property type="match status" value="1"/>
</dbReference>
<evidence type="ECO:0000259" key="2">
    <source>
        <dbReference type="Pfam" id="PF01682"/>
    </source>
</evidence>
<evidence type="ECO:0000313" key="4">
    <source>
        <dbReference type="Proteomes" id="UP000274131"/>
    </source>
</evidence>
<gene>
    <name evidence="3" type="ORF">EVEC_LOCUS8626</name>
</gene>
<evidence type="ECO:0000313" key="3">
    <source>
        <dbReference type="EMBL" id="VDD93875.1"/>
    </source>
</evidence>
<dbReference type="AlphaFoldDB" id="A0A0N4VER5"/>
<dbReference type="InterPro" id="IPR002602">
    <property type="entry name" value="DB"/>
</dbReference>
<evidence type="ECO:0000256" key="1">
    <source>
        <dbReference type="SAM" id="SignalP"/>
    </source>
</evidence>
<reference evidence="3 4" key="2">
    <citation type="submission" date="2018-10" db="EMBL/GenBank/DDBJ databases">
        <authorList>
            <consortium name="Pathogen Informatics"/>
        </authorList>
    </citation>
    <scope>NUCLEOTIDE SEQUENCE [LARGE SCALE GENOMIC DNA]</scope>
</reference>
<evidence type="ECO:0000313" key="5">
    <source>
        <dbReference type="WBParaSite" id="EVEC_0000918501-mRNA-1"/>
    </source>
</evidence>
<sequence length="210" mass="24298">MRTYLNSFVSLLLAIRLNCPRVSRSQCCNVRWTIECVPPHCVNYVLKNCPERKMFLFRRTMSRDHEIRRAPPPKCGTAETKYEPCTSRTTADKLFLACCELYVPPECHSLCTYETNQTRSRAMLTDIIERSSCNLNYLSGILFCASQNRDNRQCCSDLEINAPQLQVGSRCLRMCDPSGTEIERITRDDATCLFNWNVIMYCHHSGIREM</sequence>
<keyword evidence="4" id="KW-1185">Reference proteome</keyword>
<keyword evidence="1" id="KW-0732">Signal</keyword>